<dbReference type="Gramene" id="TKV92112">
    <property type="protein sequence ID" value="TKV92112"/>
    <property type="gene ID" value="SEVIR_9G142250v2"/>
</dbReference>
<dbReference type="Proteomes" id="UP000298652">
    <property type="component" value="Chromosome 9"/>
</dbReference>
<dbReference type="EMBL" id="CM016560">
    <property type="protein sequence ID" value="TKV92112.1"/>
    <property type="molecule type" value="Genomic_DNA"/>
</dbReference>
<organism evidence="1 2">
    <name type="scientific">Setaria viridis</name>
    <name type="common">Green bristlegrass</name>
    <name type="synonym">Setaria italica subsp. viridis</name>
    <dbReference type="NCBI Taxonomy" id="4556"/>
    <lineage>
        <taxon>Eukaryota</taxon>
        <taxon>Viridiplantae</taxon>
        <taxon>Streptophyta</taxon>
        <taxon>Embryophyta</taxon>
        <taxon>Tracheophyta</taxon>
        <taxon>Spermatophyta</taxon>
        <taxon>Magnoliopsida</taxon>
        <taxon>Liliopsida</taxon>
        <taxon>Poales</taxon>
        <taxon>Poaceae</taxon>
        <taxon>PACMAD clade</taxon>
        <taxon>Panicoideae</taxon>
        <taxon>Panicodae</taxon>
        <taxon>Paniceae</taxon>
        <taxon>Cenchrinae</taxon>
        <taxon>Setaria</taxon>
    </lineage>
</organism>
<proteinExistence type="predicted"/>
<accession>A0A4U6SXH1</accession>
<evidence type="ECO:0000313" key="1">
    <source>
        <dbReference type="EMBL" id="TKV92112.1"/>
    </source>
</evidence>
<sequence>MILFLLFSYDVTICMKLDPGIHIGSTWFYFKTGCDISFTWTTMARYITVIPGA</sequence>
<keyword evidence="2" id="KW-1185">Reference proteome</keyword>
<protein>
    <submittedName>
        <fullName evidence="1">Uncharacterized protein</fullName>
    </submittedName>
</protein>
<gene>
    <name evidence="1" type="ORF">SEVIR_9G142250v2</name>
</gene>
<name>A0A4U6SXH1_SETVI</name>
<reference evidence="1" key="1">
    <citation type="submission" date="2019-03" db="EMBL/GenBank/DDBJ databases">
        <title>WGS assembly of Setaria viridis.</title>
        <authorList>
            <person name="Huang P."/>
            <person name="Jenkins J."/>
            <person name="Grimwood J."/>
            <person name="Barry K."/>
            <person name="Healey A."/>
            <person name="Mamidi S."/>
            <person name="Sreedasyam A."/>
            <person name="Shu S."/>
            <person name="Feldman M."/>
            <person name="Wu J."/>
            <person name="Yu Y."/>
            <person name="Chen C."/>
            <person name="Johnson J."/>
            <person name="Rokhsar D."/>
            <person name="Baxter I."/>
            <person name="Schmutz J."/>
            <person name="Brutnell T."/>
            <person name="Kellogg E."/>
        </authorList>
    </citation>
    <scope>NUCLEOTIDE SEQUENCE [LARGE SCALE GENOMIC DNA]</scope>
</reference>
<evidence type="ECO:0000313" key="2">
    <source>
        <dbReference type="Proteomes" id="UP000298652"/>
    </source>
</evidence>
<dbReference type="AlphaFoldDB" id="A0A4U6SXH1"/>